<keyword evidence="10 11" id="KW-0472">Membrane</keyword>
<accession>A0A9D2KGW1</accession>
<dbReference type="Pfam" id="PF00512">
    <property type="entry name" value="HisKA"/>
    <property type="match status" value="1"/>
</dbReference>
<evidence type="ECO:0000256" key="4">
    <source>
        <dbReference type="ARBA" id="ARBA00022553"/>
    </source>
</evidence>
<dbReference type="InterPro" id="IPR004358">
    <property type="entry name" value="Sig_transdc_His_kin-like_C"/>
</dbReference>
<dbReference type="SUPFAM" id="SSF158472">
    <property type="entry name" value="HAMP domain-like"/>
    <property type="match status" value="1"/>
</dbReference>
<evidence type="ECO:0000256" key="10">
    <source>
        <dbReference type="ARBA" id="ARBA00023136"/>
    </source>
</evidence>
<evidence type="ECO:0000256" key="5">
    <source>
        <dbReference type="ARBA" id="ARBA00022679"/>
    </source>
</evidence>
<keyword evidence="6 11" id="KW-0812">Transmembrane</keyword>
<keyword evidence="8 11" id="KW-1133">Transmembrane helix</keyword>
<dbReference type="CDD" id="cd00082">
    <property type="entry name" value="HisKA"/>
    <property type="match status" value="1"/>
</dbReference>
<dbReference type="CDD" id="cd06225">
    <property type="entry name" value="HAMP"/>
    <property type="match status" value="1"/>
</dbReference>
<gene>
    <name evidence="14" type="ORF">H9800_02610</name>
</gene>
<dbReference type="GO" id="GO:0000155">
    <property type="term" value="F:phosphorelay sensor kinase activity"/>
    <property type="evidence" value="ECO:0007669"/>
    <property type="project" value="InterPro"/>
</dbReference>
<evidence type="ECO:0000256" key="2">
    <source>
        <dbReference type="ARBA" id="ARBA00004236"/>
    </source>
</evidence>
<dbReference type="PRINTS" id="PR00344">
    <property type="entry name" value="BCTRLSENSOR"/>
</dbReference>
<proteinExistence type="predicted"/>
<evidence type="ECO:0000256" key="8">
    <source>
        <dbReference type="ARBA" id="ARBA00022989"/>
    </source>
</evidence>
<dbReference type="PROSITE" id="PS50885">
    <property type="entry name" value="HAMP"/>
    <property type="match status" value="1"/>
</dbReference>
<dbReference type="EMBL" id="DXAM01000038">
    <property type="protein sequence ID" value="HJA03736.1"/>
    <property type="molecule type" value="Genomic_DNA"/>
</dbReference>
<dbReference type="InterPro" id="IPR050428">
    <property type="entry name" value="TCS_sensor_his_kinase"/>
</dbReference>
<evidence type="ECO:0000256" key="7">
    <source>
        <dbReference type="ARBA" id="ARBA00022777"/>
    </source>
</evidence>
<dbReference type="PANTHER" id="PTHR45436">
    <property type="entry name" value="SENSOR HISTIDINE KINASE YKOH"/>
    <property type="match status" value="1"/>
</dbReference>
<feature type="transmembrane region" description="Helical" evidence="11">
    <location>
        <begin position="90"/>
        <end position="112"/>
    </location>
</feature>
<sequence>LGGSTLGMVGGAPAYGPGMPTDIDLTTGDFAAGVSDIAAANGIVIGTRSLGGSDVRYLAVPLGVDGSAVEGVFISAISLDERLADLRSVIVVYAWAALGVIVVIGLVGWIVAGRLLRPVRDLRATAARITAGALDERIPVSGNDDLSDLTETINAMIARLEEAFHGQRRIVNDVRHELATPVTIVRGHLELVETTDPADVAQARDLAIDELDRMSGLIAQISHLAEAERSGSHTPEAVDADDLTRGVFAKVRVIPDRDWRLGSVARGEAVVDSARITQAWVQLADNAAKYSAPGTRIEIGSSLDRDGLRCWVDDSGPGIPEEARTRVFERFGRAQASRGTAGSGLGLSIVQAIVRAHGGRIDLDTAVGRGSRFTMVLPHGAAATHDMEER</sequence>
<comment type="caution">
    <text evidence="14">The sequence shown here is derived from an EMBL/GenBank/DDBJ whole genome shotgun (WGS) entry which is preliminary data.</text>
</comment>
<evidence type="ECO:0000259" key="12">
    <source>
        <dbReference type="PROSITE" id="PS50109"/>
    </source>
</evidence>
<organism evidence="14 15">
    <name type="scientific">Candidatus Microbacterium stercoravium</name>
    <dbReference type="NCBI Taxonomy" id="2838697"/>
    <lineage>
        <taxon>Bacteria</taxon>
        <taxon>Bacillati</taxon>
        <taxon>Actinomycetota</taxon>
        <taxon>Actinomycetes</taxon>
        <taxon>Micrococcales</taxon>
        <taxon>Microbacteriaceae</taxon>
        <taxon>Microbacterium</taxon>
    </lineage>
</organism>
<reference evidence="14" key="2">
    <citation type="submission" date="2021-04" db="EMBL/GenBank/DDBJ databases">
        <authorList>
            <person name="Gilroy R."/>
        </authorList>
    </citation>
    <scope>NUCLEOTIDE SEQUENCE</scope>
    <source>
        <strain evidence="14">ChiHjej8B7-3636</strain>
    </source>
</reference>
<comment type="subcellular location">
    <subcellularLocation>
        <location evidence="2">Cell membrane</location>
    </subcellularLocation>
</comment>
<reference evidence="14" key="1">
    <citation type="journal article" date="2021" name="PeerJ">
        <title>Extensive microbial diversity within the chicken gut microbiome revealed by metagenomics and culture.</title>
        <authorList>
            <person name="Gilroy R."/>
            <person name="Ravi A."/>
            <person name="Getino M."/>
            <person name="Pursley I."/>
            <person name="Horton D.L."/>
            <person name="Alikhan N.F."/>
            <person name="Baker D."/>
            <person name="Gharbi K."/>
            <person name="Hall N."/>
            <person name="Watson M."/>
            <person name="Adriaenssens E.M."/>
            <person name="Foster-Nyarko E."/>
            <person name="Jarju S."/>
            <person name="Secka A."/>
            <person name="Antonio M."/>
            <person name="Oren A."/>
            <person name="Chaudhuri R.R."/>
            <person name="La Ragione R."/>
            <person name="Hildebrand F."/>
            <person name="Pallen M.J."/>
        </authorList>
    </citation>
    <scope>NUCLEOTIDE SEQUENCE</scope>
    <source>
        <strain evidence="14">ChiHjej8B7-3636</strain>
    </source>
</reference>
<dbReference type="AlphaFoldDB" id="A0A9D2KGW1"/>
<protein>
    <recommendedName>
        <fullName evidence="3">histidine kinase</fullName>
        <ecNumber evidence="3">2.7.13.3</ecNumber>
    </recommendedName>
</protein>
<dbReference type="InterPro" id="IPR003660">
    <property type="entry name" value="HAMP_dom"/>
</dbReference>
<evidence type="ECO:0000259" key="13">
    <source>
        <dbReference type="PROSITE" id="PS50885"/>
    </source>
</evidence>
<keyword evidence="5" id="KW-0808">Transferase</keyword>
<keyword evidence="7 14" id="KW-0418">Kinase</keyword>
<dbReference type="SMART" id="SM00388">
    <property type="entry name" value="HisKA"/>
    <property type="match status" value="1"/>
</dbReference>
<dbReference type="InterPro" id="IPR036890">
    <property type="entry name" value="HATPase_C_sf"/>
</dbReference>
<dbReference type="GO" id="GO:0005886">
    <property type="term" value="C:plasma membrane"/>
    <property type="evidence" value="ECO:0007669"/>
    <property type="project" value="UniProtKB-SubCell"/>
</dbReference>
<evidence type="ECO:0000256" key="1">
    <source>
        <dbReference type="ARBA" id="ARBA00000085"/>
    </source>
</evidence>
<dbReference type="InterPro" id="IPR005467">
    <property type="entry name" value="His_kinase_dom"/>
</dbReference>
<dbReference type="SMART" id="SM00304">
    <property type="entry name" value="HAMP"/>
    <property type="match status" value="1"/>
</dbReference>
<dbReference type="Gene3D" id="1.10.287.130">
    <property type="match status" value="1"/>
</dbReference>
<dbReference type="InterPro" id="IPR036097">
    <property type="entry name" value="HisK_dim/P_sf"/>
</dbReference>
<feature type="non-terminal residue" evidence="14">
    <location>
        <position position="1"/>
    </location>
</feature>
<dbReference type="CDD" id="cd00075">
    <property type="entry name" value="HATPase"/>
    <property type="match status" value="1"/>
</dbReference>
<dbReference type="PANTHER" id="PTHR45436:SF5">
    <property type="entry name" value="SENSOR HISTIDINE KINASE TRCS"/>
    <property type="match status" value="1"/>
</dbReference>
<dbReference type="SUPFAM" id="SSF55874">
    <property type="entry name" value="ATPase domain of HSP90 chaperone/DNA topoisomerase II/histidine kinase"/>
    <property type="match status" value="1"/>
</dbReference>
<name>A0A9D2KGW1_9MICO</name>
<evidence type="ECO:0000256" key="11">
    <source>
        <dbReference type="SAM" id="Phobius"/>
    </source>
</evidence>
<feature type="domain" description="HAMP" evidence="13">
    <location>
        <begin position="113"/>
        <end position="165"/>
    </location>
</feature>
<evidence type="ECO:0000313" key="15">
    <source>
        <dbReference type="Proteomes" id="UP000824220"/>
    </source>
</evidence>
<dbReference type="Gene3D" id="3.30.565.10">
    <property type="entry name" value="Histidine kinase-like ATPase, C-terminal domain"/>
    <property type="match status" value="1"/>
</dbReference>
<dbReference type="Pfam" id="PF00672">
    <property type="entry name" value="HAMP"/>
    <property type="match status" value="1"/>
</dbReference>
<dbReference type="Gene3D" id="6.10.340.10">
    <property type="match status" value="1"/>
</dbReference>
<dbReference type="EC" id="2.7.13.3" evidence="3"/>
<evidence type="ECO:0000313" key="14">
    <source>
        <dbReference type="EMBL" id="HJA03736.1"/>
    </source>
</evidence>
<dbReference type="Proteomes" id="UP000824220">
    <property type="component" value="Unassembled WGS sequence"/>
</dbReference>
<keyword evidence="4" id="KW-0597">Phosphoprotein</keyword>
<evidence type="ECO:0000256" key="9">
    <source>
        <dbReference type="ARBA" id="ARBA00023012"/>
    </source>
</evidence>
<evidence type="ECO:0000256" key="3">
    <source>
        <dbReference type="ARBA" id="ARBA00012438"/>
    </source>
</evidence>
<dbReference type="InterPro" id="IPR003594">
    <property type="entry name" value="HATPase_dom"/>
</dbReference>
<dbReference type="InterPro" id="IPR003661">
    <property type="entry name" value="HisK_dim/P_dom"/>
</dbReference>
<dbReference type="SMART" id="SM00387">
    <property type="entry name" value="HATPase_c"/>
    <property type="match status" value="1"/>
</dbReference>
<evidence type="ECO:0000256" key="6">
    <source>
        <dbReference type="ARBA" id="ARBA00022692"/>
    </source>
</evidence>
<dbReference type="Pfam" id="PF02518">
    <property type="entry name" value="HATPase_c"/>
    <property type="match status" value="1"/>
</dbReference>
<keyword evidence="9" id="KW-0902">Two-component regulatory system</keyword>
<dbReference type="PROSITE" id="PS50109">
    <property type="entry name" value="HIS_KIN"/>
    <property type="match status" value="1"/>
</dbReference>
<feature type="domain" description="Histidine kinase" evidence="12">
    <location>
        <begin position="173"/>
        <end position="381"/>
    </location>
</feature>
<dbReference type="SUPFAM" id="SSF47384">
    <property type="entry name" value="Homodimeric domain of signal transducing histidine kinase"/>
    <property type="match status" value="1"/>
</dbReference>
<comment type="catalytic activity">
    <reaction evidence="1">
        <text>ATP + protein L-histidine = ADP + protein N-phospho-L-histidine.</text>
        <dbReference type="EC" id="2.7.13.3"/>
    </reaction>
</comment>